<organism evidence="3 4">
    <name type="scientific">Ilyobacter polytropus (strain ATCC 51220 / DSM 2926 / LMG 16218 / CuHBu1)</name>
    <dbReference type="NCBI Taxonomy" id="572544"/>
    <lineage>
        <taxon>Bacteria</taxon>
        <taxon>Fusobacteriati</taxon>
        <taxon>Fusobacteriota</taxon>
        <taxon>Fusobacteriia</taxon>
        <taxon>Fusobacteriales</taxon>
        <taxon>Fusobacteriaceae</taxon>
        <taxon>Ilyobacter</taxon>
    </lineage>
</organism>
<dbReference type="KEGG" id="ipo:Ilyop_0316"/>
<dbReference type="eggNOG" id="COG2828">
    <property type="taxonomic scope" value="Bacteria"/>
</dbReference>
<name>E3HAV4_ILYPC</name>
<dbReference type="PANTHER" id="PTHR43709">
    <property type="entry name" value="ACONITATE ISOMERASE-RELATED"/>
    <property type="match status" value="1"/>
</dbReference>
<evidence type="ECO:0000256" key="1">
    <source>
        <dbReference type="ARBA" id="ARBA00007673"/>
    </source>
</evidence>
<dbReference type="SUPFAM" id="SSF54506">
    <property type="entry name" value="Diaminopimelate epimerase-like"/>
    <property type="match status" value="2"/>
</dbReference>
<dbReference type="EMBL" id="CP002281">
    <property type="protein sequence ID" value="ADO82105.1"/>
    <property type="molecule type" value="Genomic_DNA"/>
</dbReference>
<dbReference type="Gene3D" id="3.10.310.10">
    <property type="entry name" value="Diaminopimelate Epimerase, Chain A, domain 1"/>
    <property type="match status" value="2"/>
</dbReference>
<sequence>MRKFPCTILRSGTSKGVFFNEKDMPKDKEKWEDFLLDVMGSPDKKQIDGLGGANSLTSKVAIIKKSEREGFDVDYTFAQVSLTARKIDMKGNCGNISSGVGPFAIDNGLVEAIEPTTKVRIYNTNTGKTIESEVKVSNGMYDPDGDTKIPGVPNTGSVGYLSFYAPEGSVTGKLLPTGKAVDTIETSVGTIDISIVDAANPLVFIKAEDVGLKGTELHYEFSQEKLDLLEEIRSIAAELCGFAKKEDATKNSPAVPKTTVISAPQDYKDEPGTLYRSDEMDLVIRMMSMQKPHQALAITGAVCTSLAAATEGTLVSKIASPDENGKLRLGHPGGVMNAYSGKGDNEDVYVKVERTARRIMEGIVYTRGDYEI</sequence>
<accession>E3HAV4</accession>
<dbReference type="AlphaFoldDB" id="E3HAV4"/>
<dbReference type="GO" id="GO:0016853">
    <property type="term" value="F:isomerase activity"/>
    <property type="evidence" value="ECO:0007669"/>
    <property type="project" value="UniProtKB-KW"/>
</dbReference>
<evidence type="ECO:0000256" key="2">
    <source>
        <dbReference type="ARBA" id="ARBA00023235"/>
    </source>
</evidence>
<keyword evidence="4" id="KW-1185">Reference proteome</keyword>
<dbReference type="RefSeq" id="WP_013386775.1">
    <property type="nucleotide sequence ID" value="NC_014632.1"/>
</dbReference>
<evidence type="ECO:0000313" key="4">
    <source>
        <dbReference type="Proteomes" id="UP000006875"/>
    </source>
</evidence>
<dbReference type="PANTHER" id="PTHR43709:SF2">
    <property type="entry name" value="DUF453 DOMAIN PROTEIN (AFU_ORTHOLOGUE AFUA_6G00360)"/>
    <property type="match status" value="1"/>
</dbReference>
<keyword evidence="2" id="KW-0413">Isomerase</keyword>
<reference evidence="3 4" key="1">
    <citation type="journal article" date="2010" name="Stand. Genomic Sci.">
        <title>Complete genome sequence of Ilyobacter polytropus type strain (CuHbu1).</title>
        <authorList>
            <person name="Sikorski J."/>
            <person name="Chertkov O."/>
            <person name="Lapidus A."/>
            <person name="Nolan M."/>
            <person name="Lucas S."/>
            <person name="Del Rio T.G."/>
            <person name="Tice H."/>
            <person name="Cheng J.F."/>
            <person name="Tapia R."/>
            <person name="Han C."/>
            <person name="Goodwin L."/>
            <person name="Pitluck S."/>
            <person name="Liolios K."/>
            <person name="Ivanova N."/>
            <person name="Mavromatis K."/>
            <person name="Mikhailova N."/>
            <person name="Pati A."/>
            <person name="Chen A."/>
            <person name="Palaniappan K."/>
            <person name="Land M."/>
            <person name="Hauser L."/>
            <person name="Chang Y.J."/>
            <person name="Jeffries C.D."/>
            <person name="Brambilla E."/>
            <person name="Yasawong M."/>
            <person name="Rohde M."/>
            <person name="Pukall R."/>
            <person name="Spring S."/>
            <person name="Goker M."/>
            <person name="Woyke T."/>
            <person name="Bristow J."/>
            <person name="Eisen J.A."/>
            <person name="Markowitz V."/>
            <person name="Hugenholtz P."/>
            <person name="Kyrpides N.C."/>
            <person name="Klenk H.P."/>
        </authorList>
    </citation>
    <scope>NUCLEOTIDE SEQUENCE [LARGE SCALE GENOMIC DNA]</scope>
    <source>
        <strain evidence="4">ATCC 51220 / DSM 2926 / LMG 16218 / CuHBu1</strain>
    </source>
</reference>
<dbReference type="Pfam" id="PF04303">
    <property type="entry name" value="PrpF"/>
    <property type="match status" value="1"/>
</dbReference>
<evidence type="ECO:0008006" key="5">
    <source>
        <dbReference type="Google" id="ProtNLM"/>
    </source>
</evidence>
<dbReference type="STRING" id="572544.Ilyop_0316"/>
<evidence type="ECO:0000313" key="3">
    <source>
        <dbReference type="EMBL" id="ADO82105.1"/>
    </source>
</evidence>
<gene>
    <name evidence="3" type="ordered locus">Ilyop_0316</name>
</gene>
<dbReference type="OrthoDB" id="9779763at2"/>
<dbReference type="Proteomes" id="UP000006875">
    <property type="component" value="Chromosome"/>
</dbReference>
<proteinExistence type="inferred from homology"/>
<dbReference type="HOGENOM" id="CLU_026443_2_0_0"/>
<protein>
    <recommendedName>
        <fullName evidence="5">3-methylitaconate isomerase</fullName>
    </recommendedName>
</protein>
<comment type="similarity">
    <text evidence="1">Belongs to the PrpF family.</text>
</comment>
<dbReference type="InterPro" id="IPR007400">
    <property type="entry name" value="PrpF-like"/>
</dbReference>